<gene>
    <name evidence="2" type="ORF">HMPREF9336_00418</name>
</gene>
<dbReference type="RefSeq" id="WP_007467363.1">
    <property type="nucleotide sequence ID" value="NZ_KI391954.1"/>
</dbReference>
<sequence length="242" mass="25688">MTTEPDTSWIGVPLPGNEAMAKKARALAEGALKATGKVGYLRESLASKRGAGSDPDGVAVATVDFSGRVASTVFEERKWRELDQDRAERAAQSALNAALADLRAKRQQTEAAFFGGFGMENMPTLDDLRQEHGGEDSGSEPAAGRGSDPEALVTVVVVGEDVTGVVFNRQRFGALTREQAGKAVTDAANKALADAQAKTLTACKQELENQGLGDLLDPSGIFAKLFPEQTEEQKQKQRGGPR</sequence>
<protein>
    <recommendedName>
        <fullName evidence="4">YbaB/EbfC DNA-binding family protein</fullName>
    </recommendedName>
</protein>
<evidence type="ECO:0008006" key="4">
    <source>
        <dbReference type="Google" id="ProtNLM"/>
    </source>
</evidence>
<name>E5XLP9_SEGRC</name>
<comment type="caution">
    <text evidence="2">The sequence shown here is derived from an EMBL/GenBank/DDBJ whole genome shotgun (WGS) entry which is preliminary data.</text>
</comment>
<evidence type="ECO:0000313" key="2">
    <source>
        <dbReference type="EMBL" id="EFV14727.1"/>
    </source>
</evidence>
<reference evidence="2 3" key="1">
    <citation type="journal article" date="2011" name="Stand. Genomic Sci.">
        <title>High quality draft genome sequence of Segniliparus rugosus CDC 945(T)= (ATCC BAA-974(T)).</title>
        <authorList>
            <person name="Earl A.M."/>
            <person name="Desjardins C.A."/>
            <person name="Fitzgerald M.G."/>
            <person name="Arachchi H.M."/>
            <person name="Zeng Q."/>
            <person name="Mehta T."/>
            <person name="Griggs A."/>
            <person name="Birren B.W."/>
            <person name="Toney N.C."/>
            <person name="Carr J."/>
            <person name="Posey J."/>
            <person name="Butler W.R."/>
        </authorList>
    </citation>
    <scope>NUCLEOTIDE SEQUENCE [LARGE SCALE GENOMIC DNA]</scope>
    <source>
        <strain evidence="3">ATCC BAA-974 / DSM 45345 / CCUG 50838 / CIP 108380 / JCM 13579 / CDC 945</strain>
    </source>
</reference>
<evidence type="ECO:0000256" key="1">
    <source>
        <dbReference type="SAM" id="MobiDB-lite"/>
    </source>
</evidence>
<dbReference type="Gene3D" id="3.30.1310.10">
    <property type="entry name" value="Nucleoid-associated protein YbaB-like domain"/>
    <property type="match status" value="1"/>
</dbReference>
<feature type="region of interest" description="Disordered" evidence="1">
    <location>
        <begin position="124"/>
        <end position="149"/>
    </location>
</feature>
<dbReference type="STRING" id="679197.HMPREF9336_00418"/>
<proteinExistence type="predicted"/>
<organism evidence="2 3">
    <name type="scientific">Segniliparus rugosus (strain ATCC BAA-974 / DSM 45345 / CCUG 50838 / CIP 108380 / JCM 13579 / CDC 945)</name>
    <dbReference type="NCBI Taxonomy" id="679197"/>
    <lineage>
        <taxon>Bacteria</taxon>
        <taxon>Bacillati</taxon>
        <taxon>Actinomycetota</taxon>
        <taxon>Actinomycetes</taxon>
        <taxon>Mycobacteriales</taxon>
        <taxon>Segniliparaceae</taxon>
        <taxon>Segniliparus</taxon>
    </lineage>
</organism>
<feature type="region of interest" description="Disordered" evidence="1">
    <location>
        <begin position="223"/>
        <end position="242"/>
    </location>
</feature>
<keyword evidence="3" id="KW-1185">Reference proteome</keyword>
<dbReference type="HOGENOM" id="CLU_1146558_0_0_11"/>
<evidence type="ECO:0000313" key="3">
    <source>
        <dbReference type="Proteomes" id="UP000004816"/>
    </source>
</evidence>
<dbReference type="EMBL" id="ACZI02000003">
    <property type="protein sequence ID" value="EFV14727.1"/>
    <property type="molecule type" value="Genomic_DNA"/>
</dbReference>
<accession>E5XLP9</accession>
<dbReference type="Proteomes" id="UP000004816">
    <property type="component" value="Unassembled WGS sequence"/>
</dbReference>
<dbReference type="InterPro" id="IPR036894">
    <property type="entry name" value="YbaB-like_sf"/>
</dbReference>
<dbReference type="AlphaFoldDB" id="E5XLP9"/>
<feature type="compositionally biased region" description="Basic and acidic residues" evidence="1">
    <location>
        <begin position="126"/>
        <end position="135"/>
    </location>
</feature>